<protein>
    <submittedName>
        <fullName evidence="2">TlpA family protein disulfide reductase</fullName>
    </submittedName>
</protein>
<proteinExistence type="predicted"/>
<sequence length="399" mass="44441">MSSAQSLNSDAVVSNNMIITPLKVGDKLSEEVWRMPLNVLNHPNRKDLIKLQDYKGKLIILDFWATWCSSCIKAIQAHDSLGRSIGNDVVLLPVTKQTPEVVQAFFSLPAMKDKPFFSIVSEELAQFFPHRLVPHYVWIDGTGTVVAITGLDAVNVPNIQRILHSQIPSLNSKVDVDPLMPLFVDKGLLPDHTRVNGYKMFYKGYVPGLPSMSNFKMYHDGASRVLLSNMNAVGAIRTLLMVIWGRYSPKRFIYEGIDESGEKEGDNERFTLDLIESGVSTAKLSRAAFQDIITVAPLHYELRMVPKDCLVLSYSSKKEDAVGATASAVSLKRISGWLDNICPDRELVMDETGLTAISADSKDFTDVPLDSAITILAKYGISVKKERRMVELCFISQRN</sequence>
<dbReference type="EMBL" id="JAERTY010000004">
    <property type="protein sequence ID" value="MBL1409013.1"/>
    <property type="molecule type" value="Genomic_DNA"/>
</dbReference>
<dbReference type="PANTHER" id="PTHR42852:SF13">
    <property type="entry name" value="PROTEIN DIPZ"/>
    <property type="match status" value="1"/>
</dbReference>
<comment type="caution">
    <text evidence="2">The sequence shown here is derived from an EMBL/GenBank/DDBJ whole genome shotgun (WGS) entry which is preliminary data.</text>
</comment>
<dbReference type="CDD" id="cd02966">
    <property type="entry name" value="TlpA_like_family"/>
    <property type="match status" value="1"/>
</dbReference>
<dbReference type="RefSeq" id="WP_202102761.1">
    <property type="nucleotide sequence ID" value="NZ_JAERTY010000004.1"/>
</dbReference>
<organism evidence="2 3">
    <name type="scientific">Sphingobacterium faecale</name>
    <dbReference type="NCBI Taxonomy" id="2803775"/>
    <lineage>
        <taxon>Bacteria</taxon>
        <taxon>Pseudomonadati</taxon>
        <taxon>Bacteroidota</taxon>
        <taxon>Sphingobacteriia</taxon>
        <taxon>Sphingobacteriales</taxon>
        <taxon>Sphingobacteriaceae</taxon>
        <taxon>Sphingobacterium</taxon>
    </lineage>
</organism>
<gene>
    <name evidence="2" type="ORF">JKG61_09650</name>
</gene>
<dbReference type="Gene3D" id="3.40.30.10">
    <property type="entry name" value="Glutaredoxin"/>
    <property type="match status" value="1"/>
</dbReference>
<dbReference type="InterPro" id="IPR036249">
    <property type="entry name" value="Thioredoxin-like_sf"/>
</dbReference>
<dbReference type="InterPro" id="IPR050553">
    <property type="entry name" value="Thioredoxin_ResA/DsbE_sf"/>
</dbReference>
<dbReference type="PANTHER" id="PTHR42852">
    <property type="entry name" value="THIOL:DISULFIDE INTERCHANGE PROTEIN DSBE"/>
    <property type="match status" value="1"/>
</dbReference>
<evidence type="ECO:0000259" key="1">
    <source>
        <dbReference type="Pfam" id="PF00578"/>
    </source>
</evidence>
<dbReference type="SUPFAM" id="SSF52833">
    <property type="entry name" value="Thioredoxin-like"/>
    <property type="match status" value="1"/>
</dbReference>
<evidence type="ECO:0000313" key="3">
    <source>
        <dbReference type="Proteomes" id="UP000625283"/>
    </source>
</evidence>
<dbReference type="Proteomes" id="UP000625283">
    <property type="component" value="Unassembled WGS sequence"/>
</dbReference>
<reference evidence="2 3" key="1">
    <citation type="submission" date="2021-01" db="EMBL/GenBank/DDBJ databases">
        <title>C459-1 draft genome sequence.</title>
        <authorList>
            <person name="Zhang X.-F."/>
        </authorList>
    </citation>
    <scope>NUCLEOTIDE SEQUENCE [LARGE SCALE GENOMIC DNA]</scope>
    <source>
        <strain evidence="3">C459-1</strain>
    </source>
</reference>
<feature type="domain" description="Alkyl hydroperoxide reductase subunit C/ Thiol specific antioxidant" evidence="1">
    <location>
        <begin position="48"/>
        <end position="106"/>
    </location>
</feature>
<dbReference type="InterPro" id="IPR000866">
    <property type="entry name" value="AhpC/TSA"/>
</dbReference>
<name>A0ABS1R2V1_9SPHI</name>
<evidence type="ECO:0000313" key="2">
    <source>
        <dbReference type="EMBL" id="MBL1409013.1"/>
    </source>
</evidence>
<accession>A0ABS1R2V1</accession>
<dbReference type="Pfam" id="PF00578">
    <property type="entry name" value="AhpC-TSA"/>
    <property type="match status" value="1"/>
</dbReference>
<keyword evidence="3" id="KW-1185">Reference proteome</keyword>